<organism evidence="6 7">
    <name type="scientific">Culex pipiens pipiens</name>
    <name type="common">Northern house mosquito</name>
    <dbReference type="NCBI Taxonomy" id="38569"/>
    <lineage>
        <taxon>Eukaryota</taxon>
        <taxon>Metazoa</taxon>
        <taxon>Ecdysozoa</taxon>
        <taxon>Arthropoda</taxon>
        <taxon>Hexapoda</taxon>
        <taxon>Insecta</taxon>
        <taxon>Pterygota</taxon>
        <taxon>Neoptera</taxon>
        <taxon>Endopterygota</taxon>
        <taxon>Diptera</taxon>
        <taxon>Nematocera</taxon>
        <taxon>Culicoidea</taxon>
        <taxon>Culicidae</taxon>
        <taxon>Culicinae</taxon>
        <taxon>Culicini</taxon>
        <taxon>Culex</taxon>
        <taxon>Culex</taxon>
    </lineage>
</organism>
<feature type="transmembrane region" description="Helical" evidence="5">
    <location>
        <begin position="9"/>
        <end position="33"/>
    </location>
</feature>
<reference evidence="6 7" key="1">
    <citation type="submission" date="2024-05" db="EMBL/GenBank/DDBJ databases">
        <title>Culex pipiens pipiens assembly and annotation.</title>
        <authorList>
            <person name="Alout H."/>
            <person name="Durand T."/>
        </authorList>
    </citation>
    <scope>NUCLEOTIDE SEQUENCE [LARGE SCALE GENOMIC DNA]</scope>
    <source>
        <strain evidence="6">HA-2024</strain>
        <tissue evidence="6">Whole body</tissue>
    </source>
</reference>
<keyword evidence="2 5" id="KW-0812">Transmembrane</keyword>
<evidence type="ECO:0000256" key="4">
    <source>
        <dbReference type="ARBA" id="ARBA00023136"/>
    </source>
</evidence>
<dbReference type="Pfam" id="PF00335">
    <property type="entry name" value="Tetraspanin"/>
    <property type="match status" value="1"/>
</dbReference>
<proteinExistence type="predicted"/>
<feature type="transmembrane region" description="Helical" evidence="5">
    <location>
        <begin position="53"/>
        <end position="75"/>
    </location>
</feature>
<evidence type="ECO:0000313" key="7">
    <source>
        <dbReference type="Proteomes" id="UP001562425"/>
    </source>
</evidence>
<evidence type="ECO:0008006" key="8">
    <source>
        <dbReference type="Google" id="ProtNLM"/>
    </source>
</evidence>
<dbReference type="Proteomes" id="UP001562425">
    <property type="component" value="Unassembled WGS sequence"/>
</dbReference>
<keyword evidence="3 5" id="KW-1133">Transmembrane helix</keyword>
<gene>
    <name evidence="6" type="ORF">pipiens_001444</name>
</gene>
<dbReference type="PRINTS" id="PR00259">
    <property type="entry name" value="TMFOUR"/>
</dbReference>
<feature type="transmembrane region" description="Helical" evidence="5">
    <location>
        <begin position="87"/>
        <end position="106"/>
    </location>
</feature>
<dbReference type="PANTHER" id="PTHR19282">
    <property type="entry name" value="TETRASPANIN"/>
    <property type="match status" value="1"/>
</dbReference>
<comment type="caution">
    <text evidence="6">The sequence shown here is derived from an EMBL/GenBank/DDBJ whole genome shotgun (WGS) entry which is preliminary data.</text>
</comment>
<dbReference type="EMBL" id="JBEHCU010009589">
    <property type="protein sequence ID" value="KAL1379626.1"/>
    <property type="molecule type" value="Genomic_DNA"/>
</dbReference>
<accession>A0ABD1CT62</accession>
<evidence type="ECO:0000256" key="1">
    <source>
        <dbReference type="ARBA" id="ARBA00004141"/>
    </source>
</evidence>
<protein>
    <recommendedName>
        <fullName evidence="8">Tetraspanin</fullName>
    </recommendedName>
</protein>
<evidence type="ECO:0000256" key="3">
    <source>
        <dbReference type="ARBA" id="ARBA00022989"/>
    </source>
</evidence>
<evidence type="ECO:0000256" key="5">
    <source>
        <dbReference type="SAM" id="Phobius"/>
    </source>
</evidence>
<comment type="subcellular location">
    <subcellularLocation>
        <location evidence="1">Membrane</location>
        <topology evidence="1">Multi-pass membrane protein</topology>
    </subcellularLocation>
</comment>
<dbReference type="SUPFAM" id="SSF48652">
    <property type="entry name" value="Tetraspanin"/>
    <property type="match status" value="1"/>
</dbReference>
<keyword evidence="4 5" id="KW-0472">Membrane</keyword>
<dbReference type="CDD" id="cd03127">
    <property type="entry name" value="tetraspanin_LEL"/>
    <property type="match status" value="1"/>
</dbReference>
<feature type="transmembrane region" description="Helical" evidence="5">
    <location>
        <begin position="193"/>
        <end position="212"/>
    </location>
</feature>
<sequence>MHLSIIRSLLITSSVICFSFGLLLISAGAVMFQNSLTARNLPTDWNQILATEALLAIKLGSICLLVVTFGFYGTVKRSLQMIFTYRLLLALLIVIQIVVTCLLLVGTRSDFRFQALERLWESFERSIDRSRAFGVVDQRIERLQRSYGCCGIDSYRDWGLVLPGSCYEEGSRNIVVTGCLQVLERYLKGSGKALGWLLMSLTVFEFFTLLFAKCYSNGIQSQLMTFVSKWSKPPRGKHEEFQLCLLRCQY</sequence>
<dbReference type="PANTHER" id="PTHR19282:SF521">
    <property type="entry name" value="IP01817P-RELATED"/>
    <property type="match status" value="1"/>
</dbReference>
<evidence type="ECO:0000313" key="6">
    <source>
        <dbReference type="EMBL" id="KAL1379626.1"/>
    </source>
</evidence>
<name>A0ABD1CT62_CULPP</name>
<keyword evidence="7" id="KW-1185">Reference proteome</keyword>
<evidence type="ECO:0000256" key="2">
    <source>
        <dbReference type="ARBA" id="ARBA00022692"/>
    </source>
</evidence>
<dbReference type="InterPro" id="IPR008952">
    <property type="entry name" value="Tetraspanin_EC2_sf"/>
</dbReference>
<dbReference type="Gene3D" id="1.10.1450.10">
    <property type="entry name" value="Tetraspanin"/>
    <property type="match status" value="1"/>
</dbReference>
<dbReference type="GO" id="GO:0016020">
    <property type="term" value="C:membrane"/>
    <property type="evidence" value="ECO:0007669"/>
    <property type="project" value="UniProtKB-SubCell"/>
</dbReference>
<dbReference type="AlphaFoldDB" id="A0ABD1CT62"/>
<dbReference type="InterPro" id="IPR018499">
    <property type="entry name" value="Tetraspanin/Peripherin"/>
</dbReference>